<keyword evidence="2" id="KW-1185">Reference proteome</keyword>
<protein>
    <submittedName>
        <fullName evidence="1">Glutaredoxin family protein</fullName>
    </submittedName>
</protein>
<proteinExistence type="predicted"/>
<dbReference type="InterPro" id="IPR036249">
    <property type="entry name" value="Thioredoxin-like_sf"/>
</dbReference>
<organism evidence="1 2">
    <name type="scientific">Saccharopolyspora oryzae</name>
    <dbReference type="NCBI Taxonomy" id="2997343"/>
    <lineage>
        <taxon>Bacteria</taxon>
        <taxon>Bacillati</taxon>
        <taxon>Actinomycetota</taxon>
        <taxon>Actinomycetes</taxon>
        <taxon>Pseudonocardiales</taxon>
        <taxon>Pseudonocardiaceae</taxon>
        <taxon>Saccharopolyspora</taxon>
    </lineage>
</organism>
<evidence type="ECO:0000313" key="2">
    <source>
        <dbReference type="Proteomes" id="UP001210380"/>
    </source>
</evidence>
<gene>
    <name evidence="1" type="ORF">OU415_21750</name>
</gene>
<dbReference type="Gene3D" id="3.40.30.10">
    <property type="entry name" value="Glutaredoxin"/>
    <property type="match status" value="1"/>
</dbReference>
<dbReference type="SUPFAM" id="SSF52833">
    <property type="entry name" value="Thioredoxin-like"/>
    <property type="match status" value="1"/>
</dbReference>
<reference evidence="1 2" key="1">
    <citation type="submission" date="2022-11" db="EMBL/GenBank/DDBJ databases">
        <title>Draft genome sequence of Saccharopolyspora sp. WRP15-2 isolated from rhizosphere soils of wild rice in Thailand.</title>
        <authorList>
            <person name="Duangmal K."/>
            <person name="Kammanee S."/>
            <person name="Muangham S."/>
        </authorList>
    </citation>
    <scope>NUCLEOTIDE SEQUENCE [LARGE SCALE GENOMIC DNA]</scope>
    <source>
        <strain evidence="1 2">WRP15-2</strain>
    </source>
</reference>
<comment type="caution">
    <text evidence="1">The sequence shown here is derived from an EMBL/GenBank/DDBJ whole genome shotgun (WGS) entry which is preliminary data.</text>
</comment>
<dbReference type="EMBL" id="JAQGLA010000038">
    <property type="protein sequence ID" value="MDA3628073.1"/>
    <property type="molecule type" value="Genomic_DNA"/>
</dbReference>
<accession>A0ABT4V293</accession>
<dbReference type="RefSeq" id="WP_270950778.1">
    <property type="nucleotide sequence ID" value="NZ_JAQGLA010000038.1"/>
</dbReference>
<name>A0ABT4V293_9PSEU</name>
<dbReference type="Proteomes" id="UP001210380">
    <property type="component" value="Unassembled WGS sequence"/>
</dbReference>
<evidence type="ECO:0000313" key="1">
    <source>
        <dbReference type="EMBL" id="MDA3628073.1"/>
    </source>
</evidence>
<dbReference type="Pfam" id="PF05768">
    <property type="entry name" value="Glrx-like"/>
    <property type="match status" value="1"/>
</dbReference>
<sequence>MHQVTVMTRDGCHACDDAIADVRRICAELGTTWSAQDVDADPELRAEYGDRVPVILIDGDEHGFWRVEEERFRRALAD</sequence>
<dbReference type="InterPro" id="IPR008554">
    <property type="entry name" value="Glutaredoxin-like"/>
</dbReference>